<sequence length="108" mass="12532">MPLTIAVPSSAARGGDPSPENQKLLQRRNEELEMELRKSLEREERMKQELLWAVERLRVAEEAEERLCSQLGELETEAFEHATEYKAHVMVLMEQLSLAQRLLEETNI</sequence>
<feature type="coiled-coil region" evidence="1">
    <location>
        <begin position="22"/>
        <end position="77"/>
    </location>
</feature>
<protein>
    <submittedName>
        <fullName evidence="3">Uncharacterized protein</fullName>
    </submittedName>
</protein>
<proteinExistence type="predicted"/>
<organism evidence="3 4">
    <name type="scientific">Castilleja foliolosa</name>
    <dbReference type="NCBI Taxonomy" id="1961234"/>
    <lineage>
        <taxon>Eukaryota</taxon>
        <taxon>Viridiplantae</taxon>
        <taxon>Streptophyta</taxon>
        <taxon>Embryophyta</taxon>
        <taxon>Tracheophyta</taxon>
        <taxon>Spermatophyta</taxon>
        <taxon>Magnoliopsida</taxon>
        <taxon>eudicotyledons</taxon>
        <taxon>Gunneridae</taxon>
        <taxon>Pentapetalae</taxon>
        <taxon>asterids</taxon>
        <taxon>lamiids</taxon>
        <taxon>Lamiales</taxon>
        <taxon>Orobanchaceae</taxon>
        <taxon>Pedicularideae</taxon>
        <taxon>Castillejinae</taxon>
        <taxon>Castilleja</taxon>
    </lineage>
</organism>
<name>A0ABD3E9V0_9LAMI</name>
<feature type="region of interest" description="Disordered" evidence="2">
    <location>
        <begin position="1"/>
        <end position="22"/>
    </location>
</feature>
<dbReference type="Pfam" id="PF24980">
    <property type="entry name" value="LSU"/>
    <property type="match status" value="1"/>
</dbReference>
<gene>
    <name evidence="3" type="ORF">CASFOL_004235</name>
</gene>
<dbReference type="AlphaFoldDB" id="A0ABD3E9V0"/>
<dbReference type="PANTHER" id="PTHR34283:SF1">
    <property type="entry name" value="PROTEIN RESPONSE TO LOW SULFUR 1"/>
    <property type="match status" value="1"/>
</dbReference>
<keyword evidence="4" id="KW-1185">Reference proteome</keyword>
<dbReference type="Proteomes" id="UP001632038">
    <property type="component" value="Unassembled WGS sequence"/>
</dbReference>
<comment type="caution">
    <text evidence="3">The sequence shown here is derived from an EMBL/GenBank/DDBJ whole genome shotgun (WGS) entry which is preliminary data.</text>
</comment>
<evidence type="ECO:0000313" key="4">
    <source>
        <dbReference type="Proteomes" id="UP001632038"/>
    </source>
</evidence>
<evidence type="ECO:0000256" key="1">
    <source>
        <dbReference type="SAM" id="Coils"/>
    </source>
</evidence>
<dbReference type="EMBL" id="JAVIJP010000006">
    <property type="protein sequence ID" value="KAL3651233.1"/>
    <property type="molecule type" value="Genomic_DNA"/>
</dbReference>
<evidence type="ECO:0000256" key="2">
    <source>
        <dbReference type="SAM" id="MobiDB-lite"/>
    </source>
</evidence>
<keyword evidence="1" id="KW-0175">Coiled coil</keyword>
<dbReference type="InterPro" id="IPR039282">
    <property type="entry name" value="LSU"/>
</dbReference>
<dbReference type="PANTHER" id="PTHR34283">
    <property type="entry name" value="PROTEIN RESPONSE TO LOW SULFUR 1"/>
    <property type="match status" value="1"/>
</dbReference>
<accession>A0ABD3E9V0</accession>
<reference evidence="4" key="1">
    <citation type="journal article" date="2024" name="IScience">
        <title>Strigolactones Initiate the Formation of Haustorium-like Structures in Castilleja.</title>
        <authorList>
            <person name="Buerger M."/>
            <person name="Peterson D."/>
            <person name="Chory J."/>
        </authorList>
    </citation>
    <scope>NUCLEOTIDE SEQUENCE [LARGE SCALE GENOMIC DNA]</scope>
</reference>
<evidence type="ECO:0000313" key="3">
    <source>
        <dbReference type="EMBL" id="KAL3651233.1"/>
    </source>
</evidence>